<organism evidence="2 3">
    <name type="scientific">Brassica cretica</name>
    <name type="common">Mustard</name>
    <dbReference type="NCBI Taxonomy" id="69181"/>
    <lineage>
        <taxon>Eukaryota</taxon>
        <taxon>Viridiplantae</taxon>
        <taxon>Streptophyta</taxon>
        <taxon>Embryophyta</taxon>
        <taxon>Tracheophyta</taxon>
        <taxon>Spermatophyta</taxon>
        <taxon>Magnoliopsida</taxon>
        <taxon>eudicotyledons</taxon>
        <taxon>Gunneridae</taxon>
        <taxon>Pentapetalae</taxon>
        <taxon>rosids</taxon>
        <taxon>malvids</taxon>
        <taxon>Brassicales</taxon>
        <taxon>Brassicaceae</taxon>
        <taxon>Brassiceae</taxon>
        <taxon>Brassica</taxon>
    </lineage>
</organism>
<reference evidence="2" key="1">
    <citation type="submission" date="2019-12" db="EMBL/GenBank/DDBJ databases">
        <title>Genome sequencing and annotation of Brassica cretica.</title>
        <authorList>
            <person name="Studholme D.J."/>
            <person name="Sarris P."/>
        </authorList>
    </citation>
    <scope>NUCLEOTIDE SEQUENCE</scope>
    <source>
        <strain evidence="2">PFS-109/04</strain>
        <tissue evidence="2">Leaf</tissue>
    </source>
</reference>
<feature type="compositionally biased region" description="Acidic residues" evidence="1">
    <location>
        <begin position="107"/>
        <end position="138"/>
    </location>
</feature>
<dbReference type="EMBL" id="QGKX02001290">
    <property type="protein sequence ID" value="KAF3539189.1"/>
    <property type="molecule type" value="Genomic_DNA"/>
</dbReference>
<evidence type="ECO:0000313" key="2">
    <source>
        <dbReference type="EMBL" id="KAF3539189.1"/>
    </source>
</evidence>
<dbReference type="AlphaFoldDB" id="A0A8S9Q9A7"/>
<dbReference type="Proteomes" id="UP000712600">
    <property type="component" value="Unassembled WGS sequence"/>
</dbReference>
<feature type="compositionally biased region" description="Basic and acidic residues" evidence="1">
    <location>
        <begin position="1"/>
        <end position="21"/>
    </location>
</feature>
<proteinExistence type="predicted"/>
<accession>A0A8S9Q9A7</accession>
<evidence type="ECO:0000313" key="3">
    <source>
        <dbReference type="Proteomes" id="UP000712600"/>
    </source>
</evidence>
<feature type="region of interest" description="Disordered" evidence="1">
    <location>
        <begin position="1"/>
        <end position="183"/>
    </location>
</feature>
<protein>
    <submittedName>
        <fullName evidence="2">Uncharacterized protein</fullName>
    </submittedName>
</protein>
<name>A0A8S9Q9A7_BRACR</name>
<feature type="compositionally biased region" description="Basic and acidic residues" evidence="1">
    <location>
        <begin position="31"/>
        <end position="46"/>
    </location>
</feature>
<feature type="compositionally biased region" description="Basic and acidic residues" evidence="1">
    <location>
        <begin position="72"/>
        <end position="91"/>
    </location>
</feature>
<sequence>MVETRRGMRKKENPQGSEKKEKSAKKAKTGAMEKKTMEKSETRALEETTAVEKTSDVSAPINVLVDVVATVDARDGSELGKSDLHEARSGELEDNEANVGKEKSAASDEDNEVDEGEEKSAASDEDVEGEEKSDESGDDSAGQGDGGVGEVRQETANEEGGRPAEEAEEIEDAAGDGVHLPVQSIEQGEGMKMLKTMLRLIKRVDKKVDQLDEILLPLEAFVKDVEKQKQRKK</sequence>
<feature type="compositionally biased region" description="Basic and acidic residues" evidence="1">
    <location>
        <begin position="151"/>
        <end position="165"/>
    </location>
</feature>
<comment type="caution">
    <text evidence="2">The sequence shown here is derived from an EMBL/GenBank/DDBJ whole genome shotgun (WGS) entry which is preliminary data.</text>
</comment>
<gene>
    <name evidence="2" type="ORF">F2Q69_00023663</name>
</gene>
<evidence type="ECO:0000256" key="1">
    <source>
        <dbReference type="SAM" id="MobiDB-lite"/>
    </source>
</evidence>